<dbReference type="STRING" id="47866.GA0074694_1413"/>
<keyword evidence="5" id="KW-1185">Reference proteome</keyword>
<protein>
    <submittedName>
        <fullName evidence="4">DNA-binding transcriptional regulator, AcrR family</fullName>
    </submittedName>
</protein>
<dbReference type="Pfam" id="PF17932">
    <property type="entry name" value="TetR_C_24"/>
    <property type="match status" value="1"/>
</dbReference>
<evidence type="ECO:0000313" key="5">
    <source>
        <dbReference type="Proteomes" id="UP000198906"/>
    </source>
</evidence>
<organism evidence="4 5">
    <name type="scientific">Micromonospora inyonensis</name>
    <dbReference type="NCBI Taxonomy" id="47866"/>
    <lineage>
        <taxon>Bacteria</taxon>
        <taxon>Bacillati</taxon>
        <taxon>Actinomycetota</taxon>
        <taxon>Actinomycetes</taxon>
        <taxon>Micromonosporales</taxon>
        <taxon>Micromonosporaceae</taxon>
        <taxon>Micromonospora</taxon>
    </lineage>
</organism>
<accession>A0A1C6RFL8</accession>
<name>A0A1C6RFL8_9ACTN</name>
<dbReference type="PROSITE" id="PS01081">
    <property type="entry name" value="HTH_TETR_1"/>
    <property type="match status" value="1"/>
</dbReference>
<dbReference type="GO" id="GO:0003700">
    <property type="term" value="F:DNA-binding transcription factor activity"/>
    <property type="evidence" value="ECO:0007669"/>
    <property type="project" value="TreeGrafter"/>
</dbReference>
<feature type="domain" description="HTH tetR-type" evidence="3">
    <location>
        <begin position="48"/>
        <end position="108"/>
    </location>
</feature>
<evidence type="ECO:0000256" key="2">
    <source>
        <dbReference type="PROSITE-ProRule" id="PRU00335"/>
    </source>
</evidence>
<evidence type="ECO:0000256" key="1">
    <source>
        <dbReference type="ARBA" id="ARBA00023125"/>
    </source>
</evidence>
<dbReference type="PANTHER" id="PTHR30055:SF237">
    <property type="entry name" value="TRANSCRIPTIONAL REPRESSOR MCE3R"/>
    <property type="match status" value="1"/>
</dbReference>
<evidence type="ECO:0000259" key="3">
    <source>
        <dbReference type="PROSITE" id="PS50977"/>
    </source>
</evidence>
<dbReference type="Gene3D" id="1.10.10.60">
    <property type="entry name" value="Homeodomain-like"/>
    <property type="match status" value="1"/>
</dbReference>
<dbReference type="InterPro" id="IPR009057">
    <property type="entry name" value="Homeodomain-like_sf"/>
</dbReference>
<sequence>MRRRVGWTRAGKPAGAGRLTSDYACRVTVEQQAARGGANGTTGTGRRRSRRDEILDIAVGLFAARGYHGVSMDDIGAAAGVTGPALYHHFAGKEAMLAAALIPVSEGLLAGGRERAAAHPDDPRGALESLIDFHVDFALAHPAVIALHLHELDRLPDEPRRTIRRLQRLYVEEWVTMLTALHPGLPDGEARVLAHAAFGLMNSTPFLGGEVDRQRRAELLRGATLAALLAPTDS</sequence>
<dbReference type="EMBL" id="FMHU01000001">
    <property type="protein sequence ID" value="SCL15909.1"/>
    <property type="molecule type" value="Genomic_DNA"/>
</dbReference>
<dbReference type="PROSITE" id="PS50977">
    <property type="entry name" value="HTH_TETR_2"/>
    <property type="match status" value="1"/>
</dbReference>
<dbReference type="InterPro" id="IPR001647">
    <property type="entry name" value="HTH_TetR"/>
</dbReference>
<keyword evidence="1 2" id="KW-0238">DNA-binding</keyword>
<dbReference type="SUPFAM" id="SSF48498">
    <property type="entry name" value="Tetracyclin repressor-like, C-terminal domain"/>
    <property type="match status" value="1"/>
</dbReference>
<proteinExistence type="predicted"/>
<dbReference type="SUPFAM" id="SSF46689">
    <property type="entry name" value="Homeodomain-like"/>
    <property type="match status" value="1"/>
</dbReference>
<dbReference type="Gene3D" id="1.10.357.10">
    <property type="entry name" value="Tetracycline Repressor, domain 2"/>
    <property type="match status" value="1"/>
</dbReference>
<dbReference type="InterPro" id="IPR050109">
    <property type="entry name" value="HTH-type_TetR-like_transc_reg"/>
</dbReference>
<dbReference type="InterPro" id="IPR041490">
    <property type="entry name" value="KstR2_TetR_C"/>
</dbReference>
<dbReference type="Pfam" id="PF00440">
    <property type="entry name" value="TetR_N"/>
    <property type="match status" value="1"/>
</dbReference>
<dbReference type="InterPro" id="IPR036271">
    <property type="entry name" value="Tet_transcr_reg_TetR-rel_C_sf"/>
</dbReference>
<dbReference type="AlphaFoldDB" id="A0A1C6RFL8"/>
<feature type="DNA-binding region" description="H-T-H motif" evidence="2">
    <location>
        <begin position="71"/>
        <end position="90"/>
    </location>
</feature>
<reference evidence="5" key="1">
    <citation type="submission" date="2016-06" db="EMBL/GenBank/DDBJ databases">
        <authorList>
            <person name="Varghese N."/>
        </authorList>
    </citation>
    <scope>NUCLEOTIDE SEQUENCE [LARGE SCALE GENOMIC DNA]</scope>
    <source>
        <strain evidence="5">DSM 46123</strain>
    </source>
</reference>
<evidence type="ECO:0000313" key="4">
    <source>
        <dbReference type="EMBL" id="SCL15909.1"/>
    </source>
</evidence>
<dbReference type="GO" id="GO:0000976">
    <property type="term" value="F:transcription cis-regulatory region binding"/>
    <property type="evidence" value="ECO:0007669"/>
    <property type="project" value="TreeGrafter"/>
</dbReference>
<gene>
    <name evidence="4" type="ORF">GA0074694_1413</name>
</gene>
<dbReference type="PRINTS" id="PR00455">
    <property type="entry name" value="HTHTETR"/>
</dbReference>
<dbReference type="PANTHER" id="PTHR30055">
    <property type="entry name" value="HTH-TYPE TRANSCRIPTIONAL REGULATOR RUTR"/>
    <property type="match status" value="1"/>
</dbReference>
<dbReference type="Proteomes" id="UP000198906">
    <property type="component" value="Unassembled WGS sequence"/>
</dbReference>
<dbReference type="InterPro" id="IPR023772">
    <property type="entry name" value="DNA-bd_HTH_TetR-type_CS"/>
</dbReference>